<keyword evidence="3" id="KW-1185">Reference proteome</keyword>
<feature type="compositionally biased region" description="Basic residues" evidence="1">
    <location>
        <begin position="221"/>
        <end position="239"/>
    </location>
</feature>
<name>A0A0B3REW2_9RHOB</name>
<reference evidence="2 3" key="1">
    <citation type="submission" date="2014-10" db="EMBL/GenBank/DDBJ databases">
        <title>Genome sequence of Ponticoccus sp. strain UMTAT08 isolated from clonal culture of toxic dinoflagellate Alexandrium tamiyavanichii.</title>
        <authorList>
            <person name="Gan H.Y."/>
            <person name="Muhd D.-D."/>
            <person name="Mohd Noor M.E."/>
            <person name="Yeong Y.S."/>
            <person name="Usup G."/>
        </authorList>
    </citation>
    <scope>NUCLEOTIDE SEQUENCE [LARGE SCALE GENOMIC DNA]</scope>
    <source>
        <strain evidence="2 3">UMTAT08</strain>
    </source>
</reference>
<evidence type="ECO:0000256" key="1">
    <source>
        <dbReference type="SAM" id="MobiDB-lite"/>
    </source>
</evidence>
<accession>A0A0B3REW2</accession>
<gene>
    <name evidence="2" type="ORF">OA50_05671</name>
</gene>
<proteinExistence type="predicted"/>
<comment type="caution">
    <text evidence="2">The sequence shown here is derived from an EMBL/GenBank/DDBJ whole genome shotgun (WGS) entry which is preliminary data.</text>
</comment>
<feature type="region of interest" description="Disordered" evidence="1">
    <location>
        <begin position="208"/>
        <end position="246"/>
    </location>
</feature>
<protein>
    <submittedName>
        <fullName evidence="2">Uncharacterized protein</fullName>
    </submittedName>
</protein>
<evidence type="ECO:0000313" key="3">
    <source>
        <dbReference type="Proteomes" id="UP000030960"/>
    </source>
</evidence>
<dbReference type="AlphaFoldDB" id="A0A0B3REW2"/>
<sequence length="246" mass="26769">MGAQHVLAVLAVVQHHFRRDRDRAAGARDQQVEPPVVKGHVDHARRAHQCQRLRGQHRAMARHPVLHQRVAEGGRAGMHPAEPQPPARAVDVAALGAVDRRAVMAGQGHQRMGQLVRIPDIVLVGDRHMGGGQLGVADQRQEIRRRPPARPLDQADLVAGGFASEPLDDPARAIGRSVVRDPERPAGVILRPEALQLRGQVRRALVAGQQDGDRGETGGRTGRRIGRRIGGRGRGHHGTRSWCAPF</sequence>
<evidence type="ECO:0000313" key="2">
    <source>
        <dbReference type="EMBL" id="KHQ49775.1"/>
    </source>
</evidence>
<dbReference type="EMBL" id="JSUQ01000042">
    <property type="protein sequence ID" value="KHQ49775.1"/>
    <property type="molecule type" value="Genomic_DNA"/>
</dbReference>
<organism evidence="2 3">
    <name type="scientific">Mameliella alba</name>
    <dbReference type="NCBI Taxonomy" id="561184"/>
    <lineage>
        <taxon>Bacteria</taxon>
        <taxon>Pseudomonadati</taxon>
        <taxon>Pseudomonadota</taxon>
        <taxon>Alphaproteobacteria</taxon>
        <taxon>Rhodobacterales</taxon>
        <taxon>Roseobacteraceae</taxon>
        <taxon>Mameliella</taxon>
    </lineage>
</organism>
<dbReference type="Proteomes" id="UP000030960">
    <property type="component" value="Unassembled WGS sequence"/>
</dbReference>